<protein>
    <recommendedName>
        <fullName evidence="4">DUF1622 domain-containing protein</fullName>
    </recommendedName>
</protein>
<proteinExistence type="predicted"/>
<keyword evidence="1" id="KW-0812">Transmembrane</keyword>
<sequence>MTGLVPLFAGCALVVAVVVLVTGRSVTAAVRVLVELLMAAGLLGLSFGMSWAQIATAAVVVAVRKLVVSAIGAAETARTGHSGS</sequence>
<reference evidence="2" key="2">
    <citation type="submission" date="2020-09" db="EMBL/GenBank/DDBJ databases">
        <authorList>
            <person name="Sun Q."/>
            <person name="Ohkuma M."/>
        </authorList>
    </citation>
    <scope>NUCLEOTIDE SEQUENCE</scope>
    <source>
        <strain evidence="2">JCM 3276</strain>
    </source>
</reference>
<evidence type="ECO:0000313" key="3">
    <source>
        <dbReference type="Proteomes" id="UP000660680"/>
    </source>
</evidence>
<comment type="caution">
    <text evidence="2">The sequence shown here is derived from an EMBL/GenBank/DDBJ whole genome shotgun (WGS) entry which is preliminary data.</text>
</comment>
<keyword evidence="1" id="KW-0472">Membrane</keyword>
<evidence type="ECO:0000313" key="2">
    <source>
        <dbReference type="EMBL" id="GGS35919.1"/>
    </source>
</evidence>
<reference evidence="2" key="1">
    <citation type="journal article" date="2014" name="Int. J. Syst. Evol. Microbiol.">
        <title>Complete genome sequence of Corynebacterium casei LMG S-19264T (=DSM 44701T), isolated from a smear-ripened cheese.</title>
        <authorList>
            <consortium name="US DOE Joint Genome Institute (JGI-PGF)"/>
            <person name="Walter F."/>
            <person name="Albersmeier A."/>
            <person name="Kalinowski J."/>
            <person name="Ruckert C."/>
        </authorList>
    </citation>
    <scope>NUCLEOTIDE SEQUENCE</scope>
    <source>
        <strain evidence="2">JCM 3276</strain>
    </source>
</reference>
<evidence type="ECO:0000256" key="1">
    <source>
        <dbReference type="SAM" id="Phobius"/>
    </source>
</evidence>
<keyword evidence="3" id="KW-1185">Reference proteome</keyword>
<dbReference type="EMBL" id="BMRB01000002">
    <property type="protein sequence ID" value="GGS35919.1"/>
    <property type="molecule type" value="Genomic_DNA"/>
</dbReference>
<accession>A0A918GGY2</accession>
<feature type="transmembrane region" description="Helical" evidence="1">
    <location>
        <begin position="38"/>
        <end position="63"/>
    </location>
</feature>
<evidence type="ECO:0008006" key="4">
    <source>
        <dbReference type="Google" id="ProtNLM"/>
    </source>
</evidence>
<dbReference type="Proteomes" id="UP000660680">
    <property type="component" value="Unassembled WGS sequence"/>
</dbReference>
<gene>
    <name evidence="2" type="ORF">GCM10010171_33180</name>
</gene>
<name>A0A918GGY2_9PSEU</name>
<keyword evidence="1" id="KW-1133">Transmembrane helix</keyword>
<dbReference type="AlphaFoldDB" id="A0A918GGY2"/>
<dbReference type="RefSeq" id="WP_189211275.1">
    <property type="nucleotide sequence ID" value="NZ_BMRB01000002.1"/>
</dbReference>
<organism evidence="2 3">
    <name type="scientific">Actinokineospora fastidiosa</name>
    <dbReference type="NCBI Taxonomy" id="1816"/>
    <lineage>
        <taxon>Bacteria</taxon>
        <taxon>Bacillati</taxon>
        <taxon>Actinomycetota</taxon>
        <taxon>Actinomycetes</taxon>
        <taxon>Pseudonocardiales</taxon>
        <taxon>Pseudonocardiaceae</taxon>
        <taxon>Actinokineospora</taxon>
    </lineage>
</organism>